<keyword evidence="5" id="KW-0274">FAD</keyword>
<dbReference type="GO" id="GO:0030328">
    <property type="term" value="P:prenylcysteine catabolic process"/>
    <property type="evidence" value="ECO:0007669"/>
    <property type="project" value="InterPro"/>
</dbReference>
<dbReference type="InterPro" id="IPR017046">
    <property type="entry name" value="Prenylcysteine_Oxase1"/>
</dbReference>
<keyword evidence="4" id="KW-0732">Signal</keyword>
<evidence type="ECO:0000313" key="11">
    <source>
        <dbReference type="Proteomes" id="UP000284842"/>
    </source>
</evidence>
<keyword evidence="3" id="KW-0285">Flavoprotein</keyword>
<sequence length="500" mass="55521">MHRYFFLLLQHLGLSAILLATLYGAGVPQIPFFLGSGLGMASLSQTTDPLLRVAIIGAGAGGSSSAFWIARAIKNSNLTISVDLLEQSAFIGGRSFSINQSVSVPFSVELGAHLFEDGHKNMWRASMEFNLPVSRIDAMDQTLHFWNGVNFVRKSPSFWPIVDLLLHHGHPSLALGTTYKRAEQVAARFAEVYQPNFPTWDAPGELVARLGLLDLLISNTSDYFVRTGASQSVVNDIVLPLLGGYTDVPAHALQSLFRMSSSSFYQIPGGTRRIFERFVDLSPASLFLNTTVKSIEHVAGTPRWRVNTTSSSREYDAVILAAPFHQANITTPESLFAKVPLVSYKTVHVTVLVTRSPDVNTTFLADPSHSQDGRFSSISYWRQTAGRWVIRINSQSPLSDDWLSRALNRYDQVEAVFRQKWEHPLQVPTVDLPPIRLEEGFYYLNGFESVVSSMETQIMASFNLVNLLLRDSFGVDVCGSSPTRNHNIPAQRYFVAGWDC</sequence>
<dbReference type="Pfam" id="PF01593">
    <property type="entry name" value="Amino_oxidase"/>
    <property type="match status" value="1"/>
</dbReference>
<proteinExistence type="inferred from homology"/>
<evidence type="ECO:0000259" key="8">
    <source>
        <dbReference type="Pfam" id="PF01593"/>
    </source>
</evidence>
<evidence type="ECO:0000259" key="9">
    <source>
        <dbReference type="Pfam" id="PF07156"/>
    </source>
</evidence>
<dbReference type="AlphaFoldDB" id="A0A409WWY6"/>
<keyword evidence="7" id="KW-0325">Glycoprotein</keyword>
<evidence type="ECO:0000313" key="10">
    <source>
        <dbReference type="EMBL" id="PPQ83044.1"/>
    </source>
</evidence>
<keyword evidence="6" id="KW-0560">Oxidoreductase</keyword>
<comment type="caution">
    <text evidence="10">The sequence shown here is derived from an EMBL/GenBank/DDBJ whole genome shotgun (WGS) entry which is preliminary data.</text>
</comment>
<keyword evidence="11" id="KW-1185">Reference proteome</keyword>
<dbReference type="Proteomes" id="UP000284842">
    <property type="component" value="Unassembled WGS sequence"/>
</dbReference>
<evidence type="ECO:0000256" key="1">
    <source>
        <dbReference type="ARBA" id="ARBA00001974"/>
    </source>
</evidence>
<evidence type="ECO:0000256" key="4">
    <source>
        <dbReference type="ARBA" id="ARBA00022729"/>
    </source>
</evidence>
<evidence type="ECO:0000256" key="6">
    <source>
        <dbReference type="ARBA" id="ARBA00023002"/>
    </source>
</evidence>
<dbReference type="InterPro" id="IPR002937">
    <property type="entry name" value="Amino_oxidase"/>
</dbReference>
<organism evidence="10 11">
    <name type="scientific">Panaeolus cyanescens</name>
    <dbReference type="NCBI Taxonomy" id="181874"/>
    <lineage>
        <taxon>Eukaryota</taxon>
        <taxon>Fungi</taxon>
        <taxon>Dikarya</taxon>
        <taxon>Basidiomycota</taxon>
        <taxon>Agaricomycotina</taxon>
        <taxon>Agaricomycetes</taxon>
        <taxon>Agaricomycetidae</taxon>
        <taxon>Agaricales</taxon>
        <taxon>Agaricineae</taxon>
        <taxon>Galeropsidaceae</taxon>
        <taxon>Panaeolus</taxon>
    </lineage>
</organism>
<protein>
    <submittedName>
        <fullName evidence="10">Uncharacterized protein</fullName>
    </submittedName>
</protein>
<name>A0A409WWY6_9AGAR</name>
<evidence type="ECO:0000256" key="5">
    <source>
        <dbReference type="ARBA" id="ARBA00022827"/>
    </source>
</evidence>
<dbReference type="GO" id="GO:0030327">
    <property type="term" value="P:prenylated protein catabolic process"/>
    <property type="evidence" value="ECO:0007669"/>
    <property type="project" value="TreeGrafter"/>
</dbReference>
<feature type="domain" description="Amine oxidase" evidence="8">
    <location>
        <begin position="70"/>
        <end position="356"/>
    </location>
</feature>
<evidence type="ECO:0000256" key="7">
    <source>
        <dbReference type="ARBA" id="ARBA00023180"/>
    </source>
</evidence>
<dbReference type="InterPro" id="IPR010795">
    <property type="entry name" value="Prenylcys_lyase"/>
</dbReference>
<evidence type="ECO:0000256" key="2">
    <source>
        <dbReference type="ARBA" id="ARBA00009967"/>
    </source>
</evidence>
<gene>
    <name evidence="10" type="ORF">CVT24_011987</name>
</gene>
<dbReference type="OrthoDB" id="437369at2759"/>
<dbReference type="PANTHER" id="PTHR15944">
    <property type="entry name" value="FARNESYLCYSTEINE LYASE"/>
    <property type="match status" value="1"/>
</dbReference>
<evidence type="ECO:0000256" key="3">
    <source>
        <dbReference type="ARBA" id="ARBA00022630"/>
    </source>
</evidence>
<dbReference type="GO" id="GO:0001735">
    <property type="term" value="F:prenylcysteine oxidase activity"/>
    <property type="evidence" value="ECO:0007669"/>
    <property type="project" value="InterPro"/>
</dbReference>
<accession>A0A409WWY6</accession>
<feature type="domain" description="Prenylcysteine lyase" evidence="9">
    <location>
        <begin position="384"/>
        <end position="469"/>
    </location>
</feature>
<dbReference type="Gene3D" id="3.50.50.60">
    <property type="entry name" value="FAD/NAD(P)-binding domain"/>
    <property type="match status" value="1"/>
</dbReference>
<dbReference type="InParanoid" id="A0A409WWY6"/>
<comment type="similarity">
    <text evidence="2">Belongs to the prenylcysteine oxidase family.</text>
</comment>
<dbReference type="EMBL" id="NHTK01005076">
    <property type="protein sequence ID" value="PPQ83044.1"/>
    <property type="molecule type" value="Genomic_DNA"/>
</dbReference>
<dbReference type="Pfam" id="PF07156">
    <property type="entry name" value="Prenylcys_lyase"/>
    <property type="match status" value="1"/>
</dbReference>
<reference evidence="10 11" key="1">
    <citation type="journal article" date="2018" name="Evol. Lett.">
        <title>Horizontal gene cluster transfer increased hallucinogenic mushroom diversity.</title>
        <authorList>
            <person name="Reynolds H.T."/>
            <person name="Vijayakumar V."/>
            <person name="Gluck-Thaler E."/>
            <person name="Korotkin H.B."/>
            <person name="Matheny P.B."/>
            <person name="Slot J.C."/>
        </authorList>
    </citation>
    <scope>NUCLEOTIDE SEQUENCE [LARGE SCALE GENOMIC DNA]</scope>
    <source>
        <strain evidence="10 11">2629</strain>
    </source>
</reference>
<dbReference type="SUPFAM" id="SSF51905">
    <property type="entry name" value="FAD/NAD(P)-binding domain"/>
    <property type="match status" value="1"/>
</dbReference>
<comment type="cofactor">
    <cofactor evidence="1">
        <name>FAD</name>
        <dbReference type="ChEBI" id="CHEBI:57692"/>
    </cofactor>
</comment>
<dbReference type="PANTHER" id="PTHR15944:SF0">
    <property type="entry name" value="PRENYLCYSTEINE LYASE DOMAIN-CONTAINING PROTEIN"/>
    <property type="match status" value="1"/>
</dbReference>
<dbReference type="InterPro" id="IPR036188">
    <property type="entry name" value="FAD/NAD-bd_sf"/>
</dbReference>